<dbReference type="Proteomes" id="UP000825729">
    <property type="component" value="Unassembled WGS sequence"/>
</dbReference>
<sequence length="98" mass="10990">MLQAPVRDMASHYPVSEIELERLKRAPKILSKAEKQLRQYSECSTWFTATLLHLGSGSSSDTTYSCSSSKQSLKKAKDDFSYSKIEGEKNSDTHAETI</sequence>
<accession>A0AAV7EJ07</accession>
<dbReference type="AlphaFoldDB" id="A0AAV7EJ07"/>
<evidence type="ECO:0000313" key="2">
    <source>
        <dbReference type="Proteomes" id="UP000825729"/>
    </source>
</evidence>
<dbReference type="EMBL" id="JAINDJ010000005">
    <property type="protein sequence ID" value="KAG9447183.1"/>
    <property type="molecule type" value="Genomic_DNA"/>
</dbReference>
<name>A0AAV7EJ07_ARIFI</name>
<protein>
    <submittedName>
        <fullName evidence="1">Uncharacterized protein</fullName>
    </submittedName>
</protein>
<organism evidence="1 2">
    <name type="scientific">Aristolochia fimbriata</name>
    <name type="common">White veined hardy Dutchman's pipe vine</name>
    <dbReference type="NCBI Taxonomy" id="158543"/>
    <lineage>
        <taxon>Eukaryota</taxon>
        <taxon>Viridiplantae</taxon>
        <taxon>Streptophyta</taxon>
        <taxon>Embryophyta</taxon>
        <taxon>Tracheophyta</taxon>
        <taxon>Spermatophyta</taxon>
        <taxon>Magnoliopsida</taxon>
        <taxon>Magnoliidae</taxon>
        <taxon>Piperales</taxon>
        <taxon>Aristolochiaceae</taxon>
        <taxon>Aristolochia</taxon>
    </lineage>
</organism>
<proteinExistence type="predicted"/>
<evidence type="ECO:0000313" key="1">
    <source>
        <dbReference type="EMBL" id="KAG9447183.1"/>
    </source>
</evidence>
<comment type="caution">
    <text evidence="1">The sequence shown here is derived from an EMBL/GenBank/DDBJ whole genome shotgun (WGS) entry which is preliminary data.</text>
</comment>
<gene>
    <name evidence="1" type="ORF">H6P81_013311</name>
</gene>
<keyword evidence="2" id="KW-1185">Reference proteome</keyword>
<reference evidence="1 2" key="1">
    <citation type="submission" date="2021-07" db="EMBL/GenBank/DDBJ databases">
        <title>The Aristolochia fimbriata genome: insights into angiosperm evolution, floral development and chemical biosynthesis.</title>
        <authorList>
            <person name="Jiao Y."/>
        </authorList>
    </citation>
    <scope>NUCLEOTIDE SEQUENCE [LARGE SCALE GENOMIC DNA]</scope>
    <source>
        <strain evidence="1">IBCAS-2021</strain>
        <tissue evidence="1">Leaf</tissue>
    </source>
</reference>